<dbReference type="Gene3D" id="3.90.1690.10">
    <property type="entry name" value="phage-related protein like domain"/>
    <property type="match status" value="1"/>
</dbReference>
<dbReference type="EMBL" id="QFOL01000001">
    <property type="protein sequence ID" value="PZP54341.1"/>
    <property type="molecule type" value="Genomic_DNA"/>
</dbReference>
<dbReference type="Proteomes" id="UP000249769">
    <property type="component" value="Unassembled WGS sequence"/>
</dbReference>
<sequence>MAGQPFPVDPELTGIAIAFKNAEMIADQVAPRLEPRLTKQQFKYMVFGFDQMITIPDTKVGRKSEPGTVEFGGTDTPAMTEDYGQDSIIPIDDITQAPPGFDPRSFATQQLTNLVELDREQRTAAKIFNAATYPVGNKEILVGASQWSHVDAKPIVQITAAQDKMVMPGNVLVLGRATWSALRTNLSVLRALTPSGAADGLANKRAVADLLELDDILVGSGWANAAKPGQAAVRYRLWGKHASLIRREKIVSSLGEVPTFAWTAQYGTRVAGSIDEPKIGLRGSVRVRSGESVKEVIAAPDLGYFFENAVA</sequence>
<evidence type="ECO:0000313" key="2">
    <source>
        <dbReference type="Proteomes" id="UP000249769"/>
    </source>
</evidence>
<name>A0A2W5FE76_9HYPH</name>
<protein>
    <submittedName>
        <fullName evidence="1">Capsid protein</fullName>
    </submittedName>
</protein>
<comment type="caution">
    <text evidence="1">The sequence shown here is derived from an EMBL/GenBank/DDBJ whole genome shotgun (WGS) entry which is preliminary data.</text>
</comment>
<organism evidence="1 2">
    <name type="scientific">Agrobacterium fabrum</name>
    <dbReference type="NCBI Taxonomy" id="1176649"/>
    <lineage>
        <taxon>Bacteria</taxon>
        <taxon>Pseudomonadati</taxon>
        <taxon>Pseudomonadota</taxon>
        <taxon>Alphaproteobacteria</taxon>
        <taxon>Hyphomicrobiales</taxon>
        <taxon>Rhizobiaceae</taxon>
        <taxon>Rhizobium/Agrobacterium group</taxon>
        <taxon>Agrobacterium</taxon>
        <taxon>Agrobacterium tumefaciens complex</taxon>
    </lineage>
</organism>
<proteinExistence type="predicted"/>
<reference evidence="1 2" key="1">
    <citation type="submission" date="2017-08" db="EMBL/GenBank/DDBJ databases">
        <title>Infants hospitalized years apart are colonized by the same room-sourced microbial strains.</title>
        <authorList>
            <person name="Brooks B."/>
            <person name="Olm M.R."/>
            <person name="Firek B.A."/>
            <person name="Baker R."/>
            <person name="Thomas B.C."/>
            <person name="Morowitz M.J."/>
            <person name="Banfield J.F."/>
        </authorList>
    </citation>
    <scope>NUCLEOTIDE SEQUENCE [LARGE SCALE GENOMIC DNA]</scope>
    <source>
        <strain evidence="1">S2_009_000_R2_73</strain>
    </source>
</reference>
<dbReference type="InterPro" id="IPR053738">
    <property type="entry name" value="Lambda_capsid_assembly"/>
</dbReference>
<dbReference type="AlphaFoldDB" id="A0A2W5FE76"/>
<gene>
    <name evidence="1" type="ORF">DI595_00125</name>
</gene>
<evidence type="ECO:0000313" key="1">
    <source>
        <dbReference type="EMBL" id="PZP54341.1"/>
    </source>
</evidence>
<accession>A0A2W5FE76</accession>